<protein>
    <submittedName>
        <fullName evidence="1">Uncharacterized protein</fullName>
    </submittedName>
</protein>
<gene>
    <name evidence="1" type="ORF">P4706_28065</name>
</gene>
<proteinExistence type="predicted"/>
<evidence type="ECO:0000313" key="2">
    <source>
        <dbReference type="Proteomes" id="UP001307168"/>
    </source>
</evidence>
<sequence>MKVLCKFCGADFHSPNKEYTECQCGNTDHSQFVFSENETPAVPEAQMMYEIKYNLVFEGRKSQPQHDQVTQDVVDRIQKNERGYYHDLEIIRELGMQDTSLLKTWYEIGLKNYWIAGAWDPKFTIDSFAECKTLGYLLKMLKHGNWSLGSAFYYRNLCFINQVNGGDEWLIIKDDVDFESYSCGRVLESNPFKLVKDIYRYLTAPTDKLKDYEFMKSIEVPEEIELDGCIYRDEVKIAEARLKMYFDVTLDQSIEVHKKQLARAEIMKGKHKQFVTYLKYKGYKVDDTKVSKTYHLNELPINAINEDGTLNEDRFAWSVKDYEIDGDYVTVFYALAEFIRDLTLDYNWEVVYVD</sequence>
<dbReference type="RefSeq" id="WP_367408390.1">
    <property type="nucleotide sequence ID" value="NZ_JARNBH010000042.1"/>
</dbReference>
<dbReference type="AlphaFoldDB" id="A0AAW9NQ51"/>
<reference evidence="1 2" key="1">
    <citation type="submission" date="2023-03" db="EMBL/GenBank/DDBJ databases">
        <title>Bacillus Genome Sequencing.</title>
        <authorList>
            <person name="Dunlap C."/>
        </authorList>
    </citation>
    <scope>NUCLEOTIDE SEQUENCE [LARGE SCALE GENOMIC DNA]</scope>
    <source>
        <strain evidence="1 2">B-41290</strain>
    </source>
</reference>
<name>A0AAW9NQ51_9BACI</name>
<keyword evidence="2" id="KW-1185">Reference proteome</keyword>
<dbReference type="Proteomes" id="UP001307168">
    <property type="component" value="Unassembled WGS sequence"/>
</dbReference>
<organism evidence="1 2">
    <name type="scientific">Peribacillus castrilensis</name>
    <dbReference type="NCBI Taxonomy" id="2897690"/>
    <lineage>
        <taxon>Bacteria</taxon>
        <taxon>Bacillati</taxon>
        <taxon>Bacillota</taxon>
        <taxon>Bacilli</taxon>
        <taxon>Bacillales</taxon>
        <taxon>Bacillaceae</taxon>
        <taxon>Peribacillus</taxon>
    </lineage>
</organism>
<dbReference type="EMBL" id="JARNBH010000042">
    <property type="protein sequence ID" value="MEC0276849.1"/>
    <property type="molecule type" value="Genomic_DNA"/>
</dbReference>
<comment type="caution">
    <text evidence="1">The sequence shown here is derived from an EMBL/GenBank/DDBJ whole genome shotgun (WGS) entry which is preliminary data.</text>
</comment>
<evidence type="ECO:0000313" key="1">
    <source>
        <dbReference type="EMBL" id="MEC0276849.1"/>
    </source>
</evidence>
<accession>A0AAW9NQ51</accession>